<evidence type="ECO:0000256" key="4">
    <source>
        <dbReference type="ARBA" id="ARBA00023004"/>
    </source>
</evidence>
<dbReference type="PANTHER" id="PTHR43756:SF5">
    <property type="entry name" value="CHOLINE MONOOXYGENASE, CHLOROPLASTIC"/>
    <property type="match status" value="1"/>
</dbReference>
<dbReference type="GO" id="GO:0018618">
    <property type="term" value="F:anthranilate 1,2-dioxygenase (deaminating, decarboxylating) activity"/>
    <property type="evidence" value="ECO:0007669"/>
    <property type="project" value="UniProtKB-EC"/>
</dbReference>
<organism evidence="7 8">
    <name type="scientific">Shigella dysenteriae</name>
    <dbReference type="NCBI Taxonomy" id="622"/>
    <lineage>
        <taxon>Bacteria</taxon>
        <taxon>Pseudomonadati</taxon>
        <taxon>Pseudomonadota</taxon>
        <taxon>Gammaproteobacteria</taxon>
        <taxon>Enterobacterales</taxon>
        <taxon>Enterobacteriaceae</taxon>
        <taxon>Shigella</taxon>
    </lineage>
</organism>
<dbReference type="Gene3D" id="2.102.10.10">
    <property type="entry name" value="Rieske [2Fe-2S] iron-sulphur domain"/>
    <property type="match status" value="1"/>
</dbReference>
<dbReference type="InterPro" id="IPR017941">
    <property type="entry name" value="Rieske_2Fe-2S"/>
</dbReference>
<gene>
    <name evidence="7" type="primary">antA_1</name>
    <name evidence="7" type="ORF">NCTC4837_03189</name>
</gene>
<dbReference type="GO" id="GO:0051537">
    <property type="term" value="F:2 iron, 2 sulfur cluster binding"/>
    <property type="evidence" value="ECO:0007669"/>
    <property type="project" value="UniProtKB-KW"/>
</dbReference>
<evidence type="ECO:0000313" key="8">
    <source>
        <dbReference type="Proteomes" id="UP000251082"/>
    </source>
</evidence>
<dbReference type="Pfam" id="PF00355">
    <property type="entry name" value="Rieske"/>
    <property type="match status" value="1"/>
</dbReference>
<feature type="domain" description="Rieske" evidence="6">
    <location>
        <begin position="1"/>
        <end position="50"/>
    </location>
</feature>
<keyword evidence="2" id="KW-0479">Metal-binding</keyword>
<protein>
    <submittedName>
        <fullName evidence="7">Rieske (2Fe-2S) domain-containing protein</fullName>
        <ecNumber evidence="7">1.14.12.1</ecNumber>
    </submittedName>
</protein>
<dbReference type="InterPro" id="IPR001663">
    <property type="entry name" value="Rng_hydr_dOase-A"/>
</dbReference>
<evidence type="ECO:0000313" key="7">
    <source>
        <dbReference type="EMBL" id="SPZ78482.1"/>
    </source>
</evidence>
<proteinExistence type="predicted"/>
<keyword evidence="5" id="KW-0411">Iron-sulfur</keyword>
<keyword evidence="4" id="KW-0408">Iron</keyword>
<evidence type="ECO:0000256" key="2">
    <source>
        <dbReference type="ARBA" id="ARBA00022723"/>
    </source>
</evidence>
<evidence type="ECO:0000256" key="5">
    <source>
        <dbReference type="ARBA" id="ARBA00023014"/>
    </source>
</evidence>
<sequence length="143" mass="15524">MITCPYHAWAFKLDGNLAHARNCENVANFDSDKAQLVPVRLEEYAGFVFINMDPNATSVEDQLPVWGAKVLEACPEVHDLKLAARFTTACLPTGRTLSITISSAICGPAHPGFSDSYRLIVTGTPCTVTGRCNTVSPNRPNSR</sequence>
<evidence type="ECO:0000259" key="6">
    <source>
        <dbReference type="PROSITE" id="PS51296"/>
    </source>
</evidence>
<evidence type="ECO:0000256" key="1">
    <source>
        <dbReference type="ARBA" id="ARBA00022714"/>
    </source>
</evidence>
<dbReference type="PANTHER" id="PTHR43756">
    <property type="entry name" value="CHOLINE MONOOXYGENASE, CHLOROPLASTIC"/>
    <property type="match status" value="1"/>
</dbReference>
<name>A0A2X2I7I7_SHIDY</name>
<dbReference type="InterPro" id="IPR036922">
    <property type="entry name" value="Rieske_2Fe-2S_sf"/>
</dbReference>
<dbReference type="PROSITE" id="PS51296">
    <property type="entry name" value="RIESKE"/>
    <property type="match status" value="1"/>
</dbReference>
<dbReference type="GO" id="GO:0046872">
    <property type="term" value="F:metal ion binding"/>
    <property type="evidence" value="ECO:0007669"/>
    <property type="project" value="UniProtKB-KW"/>
</dbReference>
<dbReference type="Proteomes" id="UP000251082">
    <property type="component" value="Unassembled WGS sequence"/>
</dbReference>
<evidence type="ECO:0000256" key="3">
    <source>
        <dbReference type="ARBA" id="ARBA00023002"/>
    </source>
</evidence>
<keyword evidence="3 7" id="KW-0560">Oxidoreductase</keyword>
<dbReference type="AlphaFoldDB" id="A0A2X2I7I7"/>
<dbReference type="EC" id="1.14.12.1" evidence="7"/>
<accession>A0A2X2I7I7</accession>
<dbReference type="EMBL" id="UAUQ01000008">
    <property type="protein sequence ID" value="SPZ78482.1"/>
    <property type="molecule type" value="Genomic_DNA"/>
</dbReference>
<dbReference type="SUPFAM" id="SSF50022">
    <property type="entry name" value="ISP domain"/>
    <property type="match status" value="1"/>
</dbReference>
<reference evidence="7 8" key="1">
    <citation type="submission" date="2018-06" db="EMBL/GenBank/DDBJ databases">
        <authorList>
            <consortium name="Pathogen Informatics"/>
            <person name="Doyle S."/>
        </authorList>
    </citation>
    <scope>NUCLEOTIDE SEQUENCE [LARGE SCALE GENOMIC DNA]</scope>
    <source>
        <strain evidence="7 8">NCTC4837</strain>
    </source>
</reference>
<keyword evidence="1" id="KW-0001">2Fe-2S</keyword>